<dbReference type="GO" id="GO:0004519">
    <property type="term" value="F:endonuclease activity"/>
    <property type="evidence" value="ECO:0007669"/>
    <property type="project" value="UniProtKB-KW"/>
</dbReference>
<comment type="similarity">
    <text evidence="1">Belongs to the type-I restriction system S methylase family.</text>
</comment>
<evidence type="ECO:0000259" key="4">
    <source>
        <dbReference type="Pfam" id="PF01420"/>
    </source>
</evidence>
<keyword evidence="5" id="KW-0255">Endonuclease</keyword>
<reference evidence="5 6" key="1">
    <citation type="submission" date="2018-03" db="EMBL/GenBank/DDBJ databases">
        <title>Complete Fusobacterium genomes using hybrid Minion sequencing.</title>
        <authorList>
            <person name="Slade D.J."/>
            <person name="Lahmers K."/>
        </authorList>
    </citation>
    <scope>NUCLEOTIDE SEQUENCE [LARGE SCALE GENOMIC DNA]</scope>
    <source>
        <strain evidence="5 6">2_1_31</strain>
    </source>
</reference>
<evidence type="ECO:0000313" key="5">
    <source>
        <dbReference type="EMBL" id="AVQ25059.1"/>
    </source>
</evidence>
<keyword evidence="5" id="KW-0540">Nuclease</keyword>
<dbReference type="CDD" id="cd17278">
    <property type="entry name" value="RMtype1_S_LdeBORF1052P-TRD2-CR2"/>
    <property type="match status" value="1"/>
</dbReference>
<keyword evidence="5" id="KW-0378">Hydrolase</keyword>
<dbReference type="RefSeq" id="WP_008793435.1">
    <property type="nucleotide sequence ID" value="NZ_CABKNO010000001.1"/>
</dbReference>
<evidence type="ECO:0000256" key="2">
    <source>
        <dbReference type="ARBA" id="ARBA00022747"/>
    </source>
</evidence>
<sequence length="396" mass="45854">MKIFNKNEWKKVKLGDVFDLQMGKTPLRENKLYWDKGEYHWISISDMNFSEKYISSTKEKITELAVKKSGIKIIPKNTVIMSFKLSIGKVKIVNEDIYSNEAIMAFIPKTNNFIDENFLYYSLKGVRWNEGINKAVKGLTLNKALISQKEIFLPNLAIQKEIASNLDSIADFLNLRRKQLNYLEELSKSLFTTMFGDIKTNNKNWEIVKLEKYINIIGGYAFKNIDFKSTGIPLIRIGNINSGQFKSTNLVFIKENKKFEKFKVFPNDILISLTGTVGKDDYGNACILGNSYSEYYLNQRNAKIEIIDKINKNFFLEIIKIKEVKKKLTGISRGIRQANISNKDIYNLSIPLPPIELQNKFAERVEKIEKLKFEIEKSIEIAQNLYDSLISKYFDN</sequence>
<dbReference type="PANTHER" id="PTHR30408">
    <property type="entry name" value="TYPE-1 RESTRICTION ENZYME ECOKI SPECIFICITY PROTEIN"/>
    <property type="match status" value="1"/>
</dbReference>
<dbReference type="Proteomes" id="UP000241472">
    <property type="component" value="Chromosome"/>
</dbReference>
<dbReference type="CDD" id="cd17244">
    <property type="entry name" value="RMtype1_S_Apa101655I-TRD2-CR2_like"/>
    <property type="match status" value="1"/>
</dbReference>
<dbReference type="EMBL" id="CP028108">
    <property type="protein sequence ID" value="AVQ25059.1"/>
    <property type="molecule type" value="Genomic_DNA"/>
</dbReference>
<name>A0AAD0HU61_9FUSO</name>
<dbReference type="PANTHER" id="PTHR30408:SF12">
    <property type="entry name" value="TYPE I RESTRICTION ENZYME MJAVIII SPECIFICITY SUBUNIT"/>
    <property type="match status" value="1"/>
</dbReference>
<feature type="domain" description="Type I restriction modification DNA specificity" evidence="4">
    <location>
        <begin position="7"/>
        <end position="184"/>
    </location>
</feature>
<gene>
    <name evidence="5" type="ORF">C4N17_04695</name>
</gene>
<dbReference type="GO" id="GO:0003677">
    <property type="term" value="F:DNA binding"/>
    <property type="evidence" value="ECO:0007669"/>
    <property type="project" value="UniProtKB-KW"/>
</dbReference>
<dbReference type="InterPro" id="IPR052021">
    <property type="entry name" value="Type-I_RS_S_subunit"/>
</dbReference>
<dbReference type="InterPro" id="IPR000055">
    <property type="entry name" value="Restrct_endonuc_typeI_TRD"/>
</dbReference>
<accession>A0AAD0HU61</accession>
<keyword evidence="3" id="KW-0238">DNA-binding</keyword>
<proteinExistence type="inferred from homology"/>
<dbReference type="SUPFAM" id="SSF116734">
    <property type="entry name" value="DNA methylase specificity domain"/>
    <property type="match status" value="2"/>
</dbReference>
<organism evidence="5 6">
    <name type="scientific">Fusobacterium periodonticum</name>
    <dbReference type="NCBI Taxonomy" id="860"/>
    <lineage>
        <taxon>Bacteria</taxon>
        <taxon>Fusobacteriati</taxon>
        <taxon>Fusobacteriota</taxon>
        <taxon>Fusobacteriia</taxon>
        <taxon>Fusobacteriales</taxon>
        <taxon>Fusobacteriaceae</taxon>
        <taxon>Fusobacterium</taxon>
    </lineage>
</organism>
<protein>
    <submittedName>
        <fullName evidence="5">Restriction endonuclease subunit S</fullName>
    </submittedName>
</protein>
<dbReference type="REBASE" id="248126">
    <property type="entry name" value="S1.Fpe2131ORF4690P"/>
</dbReference>
<dbReference type="GO" id="GO:0009307">
    <property type="term" value="P:DNA restriction-modification system"/>
    <property type="evidence" value="ECO:0007669"/>
    <property type="project" value="UniProtKB-KW"/>
</dbReference>
<dbReference type="Pfam" id="PF01420">
    <property type="entry name" value="Methylase_S"/>
    <property type="match status" value="2"/>
</dbReference>
<evidence type="ECO:0000256" key="3">
    <source>
        <dbReference type="ARBA" id="ARBA00023125"/>
    </source>
</evidence>
<dbReference type="KEGG" id="fpei:C4N17_04695"/>
<keyword evidence="2" id="KW-0680">Restriction system</keyword>
<dbReference type="AlphaFoldDB" id="A0AAD0HU61"/>
<dbReference type="Gene3D" id="3.90.220.20">
    <property type="entry name" value="DNA methylase specificity domains"/>
    <property type="match status" value="2"/>
</dbReference>
<dbReference type="InterPro" id="IPR044946">
    <property type="entry name" value="Restrct_endonuc_typeI_TRD_sf"/>
</dbReference>
<evidence type="ECO:0000313" key="6">
    <source>
        <dbReference type="Proteomes" id="UP000241472"/>
    </source>
</evidence>
<evidence type="ECO:0000256" key="1">
    <source>
        <dbReference type="ARBA" id="ARBA00010923"/>
    </source>
</evidence>
<feature type="domain" description="Type I restriction modification DNA specificity" evidence="4">
    <location>
        <begin position="202"/>
        <end position="380"/>
    </location>
</feature>